<reference evidence="5" key="1">
    <citation type="submission" date="2016-04" db="EMBL/GenBank/DDBJ databases">
        <authorList>
            <person name="Chen L."/>
            <person name="Zhuang W."/>
            <person name="Wang G."/>
        </authorList>
    </citation>
    <scope>NUCLEOTIDE SEQUENCE [LARGE SCALE GENOMIC DNA]</scope>
    <source>
        <strain evidence="5">208</strain>
    </source>
</reference>
<name>A0A1V9EHY4_9BACT</name>
<accession>A0A1V9EHY4</accession>
<dbReference type="EMBL" id="LWBP01000254">
    <property type="protein sequence ID" value="OQP45672.1"/>
    <property type="molecule type" value="Genomic_DNA"/>
</dbReference>
<dbReference type="Pfam" id="PF02470">
    <property type="entry name" value="MlaD"/>
    <property type="match status" value="1"/>
</dbReference>
<dbReference type="PANTHER" id="PTHR33371:SF4">
    <property type="entry name" value="INTERMEMBRANE PHOSPHOLIPID TRANSPORT SYSTEM BINDING PROTEIN MLAD"/>
    <property type="match status" value="1"/>
</dbReference>
<dbReference type="InterPro" id="IPR052336">
    <property type="entry name" value="MlaD_Phospholipid_Transporter"/>
</dbReference>
<sequence length="339" mass="36619">MSTEKNKRTVIVGLFVTLGLLILVVGVFTLGGQKKTFAPSIDVQAVFDNVNGLQKGDNVWFSGVKVGVVRSIEFNGNSQIRVTMHIERKAQEFIRKDAKAKVGAEGFIGNKLVVIYGGSEKAGPIEGGEHLMVEKTLSTDDMMATLQKNNENLVAITTDFKTVSNRLVSGEGTAGALLTDATLYKSLASTASNLQVAARNSQVLSSRIAAYTAQLEKPGSLANGLVNDTVIMANLQAAVKQINDAANAAHSFTSNLKTVSDQLRTDNSAAGVLLNDQEAAEDLKAILENLNSGSRKLDEDLEALQHNFLFRGYFRKKAKREAKAREAEEKMREAAEKDN</sequence>
<evidence type="ECO:0000259" key="3">
    <source>
        <dbReference type="Pfam" id="PF02470"/>
    </source>
</evidence>
<feature type="coiled-coil region" evidence="1">
    <location>
        <begin position="287"/>
        <end position="338"/>
    </location>
</feature>
<evidence type="ECO:0000256" key="2">
    <source>
        <dbReference type="SAM" id="Phobius"/>
    </source>
</evidence>
<feature type="domain" description="Mce/MlaD" evidence="3">
    <location>
        <begin position="41"/>
        <end position="115"/>
    </location>
</feature>
<dbReference type="RefSeq" id="WP_081171330.1">
    <property type="nucleotide sequence ID" value="NZ_LWBP01000254.1"/>
</dbReference>
<dbReference type="OrthoDB" id="9771725at2"/>
<dbReference type="InterPro" id="IPR003399">
    <property type="entry name" value="Mce/MlaD"/>
</dbReference>
<dbReference type="PANTHER" id="PTHR33371">
    <property type="entry name" value="INTERMEMBRANE PHOSPHOLIPID TRANSPORT SYSTEM BINDING PROTEIN MLAD-RELATED"/>
    <property type="match status" value="1"/>
</dbReference>
<keyword evidence="2" id="KW-0812">Transmembrane</keyword>
<feature type="transmembrane region" description="Helical" evidence="2">
    <location>
        <begin position="12"/>
        <end position="31"/>
    </location>
</feature>
<proteinExistence type="predicted"/>
<dbReference type="STRING" id="550983.A4R26_09230"/>
<protein>
    <submittedName>
        <fullName evidence="4">ABC transporter permease</fullName>
    </submittedName>
</protein>
<comment type="caution">
    <text evidence="4">The sequence shown here is derived from an EMBL/GenBank/DDBJ whole genome shotgun (WGS) entry which is preliminary data.</text>
</comment>
<keyword evidence="2" id="KW-1133">Transmembrane helix</keyword>
<keyword evidence="5" id="KW-1185">Reference proteome</keyword>
<evidence type="ECO:0000256" key="1">
    <source>
        <dbReference type="SAM" id="Coils"/>
    </source>
</evidence>
<keyword evidence="2" id="KW-0472">Membrane</keyword>
<dbReference type="AlphaFoldDB" id="A0A1V9EHY4"/>
<keyword evidence="1" id="KW-0175">Coiled coil</keyword>
<evidence type="ECO:0000313" key="4">
    <source>
        <dbReference type="EMBL" id="OQP45672.1"/>
    </source>
</evidence>
<dbReference type="Proteomes" id="UP000192276">
    <property type="component" value="Unassembled WGS sequence"/>
</dbReference>
<gene>
    <name evidence="4" type="ORF">A4R26_09230</name>
</gene>
<evidence type="ECO:0000313" key="5">
    <source>
        <dbReference type="Proteomes" id="UP000192276"/>
    </source>
</evidence>
<organism evidence="4 5">
    <name type="scientific">Niastella populi</name>
    <dbReference type="NCBI Taxonomy" id="550983"/>
    <lineage>
        <taxon>Bacteria</taxon>
        <taxon>Pseudomonadati</taxon>
        <taxon>Bacteroidota</taxon>
        <taxon>Chitinophagia</taxon>
        <taxon>Chitinophagales</taxon>
        <taxon>Chitinophagaceae</taxon>
        <taxon>Niastella</taxon>
    </lineage>
</organism>